<keyword evidence="11 12" id="KW-0407">Ion channel</keyword>
<keyword evidence="14" id="KW-1185">Reference proteome</keyword>
<evidence type="ECO:0000256" key="7">
    <source>
        <dbReference type="ARBA" id="ARBA00023053"/>
    </source>
</evidence>
<proteinExistence type="inferred from homology"/>
<evidence type="ECO:0000256" key="8">
    <source>
        <dbReference type="ARBA" id="ARBA00023065"/>
    </source>
</evidence>
<evidence type="ECO:0000256" key="5">
    <source>
        <dbReference type="ARBA" id="ARBA00022692"/>
    </source>
</evidence>
<evidence type="ECO:0000256" key="9">
    <source>
        <dbReference type="ARBA" id="ARBA00023136"/>
    </source>
</evidence>
<keyword evidence="8 12" id="KW-0406">Ion transport</keyword>
<accession>A0A6A4X7F6</accession>
<dbReference type="InterPro" id="IPR001873">
    <property type="entry name" value="ENaC"/>
</dbReference>
<evidence type="ECO:0000256" key="12">
    <source>
        <dbReference type="RuleBase" id="RU000679"/>
    </source>
</evidence>
<dbReference type="GO" id="GO:0005886">
    <property type="term" value="C:plasma membrane"/>
    <property type="evidence" value="ECO:0007669"/>
    <property type="project" value="TreeGrafter"/>
</dbReference>
<keyword evidence="5 12" id="KW-0812">Transmembrane</keyword>
<organism evidence="13 14">
    <name type="scientific">Amphibalanus amphitrite</name>
    <name type="common">Striped barnacle</name>
    <name type="synonym">Balanus amphitrite</name>
    <dbReference type="NCBI Taxonomy" id="1232801"/>
    <lineage>
        <taxon>Eukaryota</taxon>
        <taxon>Metazoa</taxon>
        <taxon>Ecdysozoa</taxon>
        <taxon>Arthropoda</taxon>
        <taxon>Crustacea</taxon>
        <taxon>Multicrustacea</taxon>
        <taxon>Cirripedia</taxon>
        <taxon>Thoracica</taxon>
        <taxon>Thoracicalcarea</taxon>
        <taxon>Balanomorpha</taxon>
        <taxon>Balanoidea</taxon>
        <taxon>Balanidae</taxon>
        <taxon>Amphibalaninae</taxon>
        <taxon>Amphibalanus</taxon>
    </lineage>
</organism>
<dbReference type="EMBL" id="VIIS01000042">
    <property type="protein sequence ID" value="KAF0314163.1"/>
    <property type="molecule type" value="Genomic_DNA"/>
</dbReference>
<evidence type="ECO:0000256" key="4">
    <source>
        <dbReference type="ARBA" id="ARBA00022461"/>
    </source>
</evidence>
<protein>
    <submittedName>
        <fullName evidence="13">Uncharacterized protein</fullName>
    </submittedName>
</protein>
<gene>
    <name evidence="13" type="ORF">FJT64_015375</name>
</gene>
<dbReference type="PANTHER" id="PTHR11690">
    <property type="entry name" value="AMILORIDE-SENSITIVE SODIUM CHANNEL-RELATED"/>
    <property type="match status" value="1"/>
</dbReference>
<dbReference type="AlphaFoldDB" id="A0A6A4X7F6"/>
<evidence type="ECO:0000256" key="2">
    <source>
        <dbReference type="ARBA" id="ARBA00007193"/>
    </source>
</evidence>
<keyword evidence="10 12" id="KW-0739">Sodium transport</keyword>
<evidence type="ECO:0000313" key="13">
    <source>
        <dbReference type="EMBL" id="KAF0314163.1"/>
    </source>
</evidence>
<keyword evidence="3 12" id="KW-0813">Transport</keyword>
<dbReference type="Proteomes" id="UP000440578">
    <property type="component" value="Unassembled WGS sequence"/>
</dbReference>
<evidence type="ECO:0000256" key="3">
    <source>
        <dbReference type="ARBA" id="ARBA00022448"/>
    </source>
</evidence>
<reference evidence="13 14" key="1">
    <citation type="submission" date="2019-07" db="EMBL/GenBank/DDBJ databases">
        <title>Draft genome assembly of a fouling barnacle, Amphibalanus amphitrite (Darwin, 1854): The first reference genome for Thecostraca.</title>
        <authorList>
            <person name="Kim W."/>
        </authorList>
    </citation>
    <scope>NUCLEOTIDE SEQUENCE [LARGE SCALE GENOMIC DNA]</scope>
    <source>
        <strain evidence="13">SNU_AA5</strain>
        <tissue evidence="13">Soma without cirri and trophi</tissue>
    </source>
</reference>
<comment type="similarity">
    <text evidence="2 12">Belongs to the amiloride-sensitive sodium channel (TC 1.A.6) family.</text>
</comment>
<evidence type="ECO:0000256" key="10">
    <source>
        <dbReference type="ARBA" id="ARBA00023201"/>
    </source>
</evidence>
<comment type="subcellular location">
    <subcellularLocation>
        <location evidence="1">Membrane</location>
        <topology evidence="1">Multi-pass membrane protein</topology>
    </subcellularLocation>
</comment>
<dbReference type="Pfam" id="PF00858">
    <property type="entry name" value="ASC"/>
    <property type="match status" value="1"/>
</dbReference>
<evidence type="ECO:0000256" key="11">
    <source>
        <dbReference type="ARBA" id="ARBA00023303"/>
    </source>
</evidence>
<comment type="caution">
    <text evidence="13">The sequence shown here is derived from an EMBL/GenBank/DDBJ whole genome shotgun (WGS) entry which is preliminary data.</text>
</comment>
<evidence type="ECO:0000313" key="14">
    <source>
        <dbReference type="Proteomes" id="UP000440578"/>
    </source>
</evidence>
<keyword evidence="7" id="KW-0915">Sodium</keyword>
<keyword evidence="9" id="KW-0472">Membrane</keyword>
<name>A0A6A4X7F6_AMPAM</name>
<dbReference type="GO" id="GO:0015280">
    <property type="term" value="F:ligand-gated sodium channel activity"/>
    <property type="evidence" value="ECO:0007669"/>
    <property type="project" value="TreeGrafter"/>
</dbReference>
<keyword evidence="4 12" id="KW-0894">Sodium channel</keyword>
<sequence length="506" mass="55888">MLSRSSSGGTARWHPARAVVHWVVRAALLALLLTLLCRQLAEFRAEPVSTAIIRQQAPFPRITLCPGTWMRDNRLRLDRQRQLADGNISISSFYNDTTLELLHGELFVEGAESETTHISADVTEHGVWRSRFYQQQHSGGELVWEVRCYTLQPSAALHRLASSEVELRLRLAVPLLFINAHRSIAYRMLIHGDEEPNVGDLFPRQSGLSVPITSFAELKPGQDAFFRVTVGGRRLVNLRRRPCRSDDGYSPAQCLKECLWRRLAAHTSCRLPHMVGPDVYLPQLRGPLDHLPLCDKIVRGVGWGADKRLVNIMSDRHPPECLEESFRSTRPSPSLSEAADLESGLNFSSAESEAVDVGIQLVPRSLLTNLTGCECQPACGKLTYRISTDPRTEHIAQPASQCTTQVILKIDLTMDLFEESLSFTVSTLAANAAGFLGLFTGLSLFCLVDVGEALAFSAFARCRNGKSAPSAGSTSDKPVVRVTFAWEKEMGSRNASVSLFGQPQPA</sequence>
<keyword evidence="6" id="KW-1133">Transmembrane helix</keyword>
<evidence type="ECO:0000256" key="1">
    <source>
        <dbReference type="ARBA" id="ARBA00004141"/>
    </source>
</evidence>
<evidence type="ECO:0000256" key="6">
    <source>
        <dbReference type="ARBA" id="ARBA00022989"/>
    </source>
</evidence>